<dbReference type="Proteomes" id="UP000198131">
    <property type="component" value="Unassembled WGS sequence"/>
</dbReference>
<accession>A0A212T6U0</accession>
<organism evidence="2 3">
    <name type="scientific">Hymenobacter gelipurpurascens</name>
    <dbReference type="NCBI Taxonomy" id="89968"/>
    <lineage>
        <taxon>Bacteria</taxon>
        <taxon>Pseudomonadati</taxon>
        <taxon>Bacteroidota</taxon>
        <taxon>Cytophagia</taxon>
        <taxon>Cytophagales</taxon>
        <taxon>Hymenobacteraceae</taxon>
        <taxon>Hymenobacter</taxon>
    </lineage>
</organism>
<sequence length="114" mass="13085">MPALPHQQLLFICSQNRWRSLTAERLLDGHAHYEARSAGTEPGARVRVTAGHIGWADIIFVMERKHTDILRQKFGGALAGKTIVNLRIPDKFQFLDQILLDLLRERLREHLPLL</sequence>
<evidence type="ECO:0000313" key="2">
    <source>
        <dbReference type="EMBL" id="SNC61551.1"/>
    </source>
</evidence>
<dbReference type="AlphaFoldDB" id="A0A212T6U0"/>
<keyword evidence="3" id="KW-1185">Reference proteome</keyword>
<dbReference type="SMART" id="SM00226">
    <property type="entry name" value="LMWPc"/>
    <property type="match status" value="1"/>
</dbReference>
<dbReference type="EMBL" id="FYEW01000001">
    <property type="protein sequence ID" value="SNC61551.1"/>
    <property type="molecule type" value="Genomic_DNA"/>
</dbReference>
<dbReference type="InterPro" id="IPR036196">
    <property type="entry name" value="Ptyr_pPase_sf"/>
</dbReference>
<name>A0A212T6U0_9BACT</name>
<evidence type="ECO:0000313" key="3">
    <source>
        <dbReference type="Proteomes" id="UP000198131"/>
    </source>
</evidence>
<dbReference type="Gene3D" id="3.40.50.2300">
    <property type="match status" value="1"/>
</dbReference>
<reference evidence="3" key="1">
    <citation type="submission" date="2017-06" db="EMBL/GenBank/DDBJ databases">
        <authorList>
            <person name="Varghese N."/>
            <person name="Submissions S."/>
        </authorList>
    </citation>
    <scope>NUCLEOTIDE SEQUENCE [LARGE SCALE GENOMIC DNA]</scope>
    <source>
        <strain evidence="3">DSM 11116</strain>
    </source>
</reference>
<dbReference type="RefSeq" id="WP_088841829.1">
    <property type="nucleotide sequence ID" value="NZ_FYEW01000001.1"/>
</dbReference>
<dbReference type="SUPFAM" id="SSF52788">
    <property type="entry name" value="Phosphotyrosine protein phosphatases I"/>
    <property type="match status" value="1"/>
</dbReference>
<dbReference type="OrthoDB" id="7210484at2"/>
<feature type="domain" description="Phosphotyrosine protein phosphatase I" evidence="1">
    <location>
        <begin position="7"/>
        <end position="113"/>
    </location>
</feature>
<protein>
    <recommendedName>
        <fullName evidence="1">Phosphotyrosine protein phosphatase I domain-containing protein</fullName>
    </recommendedName>
</protein>
<dbReference type="InterPro" id="IPR016919">
    <property type="entry name" value="UCP029416_PTP"/>
</dbReference>
<dbReference type="PIRSF" id="PIRSF029416">
    <property type="entry name" value="UCP029416_PTP"/>
    <property type="match status" value="1"/>
</dbReference>
<proteinExistence type="predicted"/>
<dbReference type="InterPro" id="IPR023485">
    <property type="entry name" value="Ptyr_pPase"/>
</dbReference>
<evidence type="ECO:0000259" key="1">
    <source>
        <dbReference type="SMART" id="SM00226"/>
    </source>
</evidence>
<gene>
    <name evidence="2" type="ORF">SAMN06265337_0491</name>
</gene>